<accession>W9GD57</accession>
<dbReference type="OrthoDB" id="7185309at2"/>
<dbReference type="SUPFAM" id="SSF160387">
    <property type="entry name" value="NosL/MerB-like"/>
    <property type="match status" value="1"/>
</dbReference>
<sequence>ELTARLARTDETGLDAGLLIPLLRLLVDGEPVSVEQLAAAAGRRAEEVRRALAAVPDTEYDDQDRIVGQGLTLRPTNHRFTVAGQELYTWCALDTLIFPALLERAARVESVSPAGGDSIRVIVDPSAGVTSVEPSTAVVSLVNPDKITWIRSSFCSQVHYFTSPDVAAGWLTEHPEAEIVPVADAYRLADALSTGFLDRHHAEATATDADAHGCC</sequence>
<organism evidence="11 12">
    <name type="scientific">Intrasporangium chromatireducens Q5-1</name>
    <dbReference type="NCBI Taxonomy" id="584657"/>
    <lineage>
        <taxon>Bacteria</taxon>
        <taxon>Bacillati</taxon>
        <taxon>Actinomycetota</taxon>
        <taxon>Actinomycetes</taxon>
        <taxon>Micrococcales</taxon>
        <taxon>Intrasporangiaceae</taxon>
        <taxon>Intrasporangium</taxon>
    </lineage>
</organism>
<evidence type="ECO:0000256" key="5">
    <source>
        <dbReference type="ARBA" id="ARBA00022466"/>
    </source>
</evidence>
<evidence type="ECO:0000256" key="1">
    <source>
        <dbReference type="ARBA" id="ARBA00000165"/>
    </source>
</evidence>
<comment type="catalytic activity">
    <reaction evidence="1">
        <text>an alkylmercury + H(+) = an alkane + Hg(2+)</text>
        <dbReference type="Rhea" id="RHEA:18777"/>
        <dbReference type="ChEBI" id="CHEBI:15378"/>
        <dbReference type="ChEBI" id="CHEBI:16793"/>
        <dbReference type="ChEBI" id="CHEBI:18310"/>
        <dbReference type="ChEBI" id="CHEBI:83725"/>
        <dbReference type="EC" id="4.99.1.2"/>
    </reaction>
</comment>
<name>W9GD57_9MICO</name>
<feature type="non-terminal residue" evidence="11">
    <location>
        <position position="1"/>
    </location>
</feature>
<dbReference type="NCBIfam" id="NF009710">
    <property type="entry name" value="PRK13239.1"/>
    <property type="match status" value="1"/>
</dbReference>
<dbReference type="Gene3D" id="3.15.10.60">
    <property type="entry name" value="Alkylmercury lyase"/>
    <property type="match status" value="1"/>
</dbReference>
<dbReference type="InterPro" id="IPR024259">
    <property type="entry name" value="MerB_HTH_dom"/>
</dbReference>
<dbReference type="Pfam" id="PF12324">
    <property type="entry name" value="HTH_15"/>
    <property type="match status" value="1"/>
</dbReference>
<dbReference type="InterPro" id="IPR004927">
    <property type="entry name" value="MerB"/>
</dbReference>
<dbReference type="Proteomes" id="UP000019494">
    <property type="component" value="Unassembled WGS sequence"/>
</dbReference>
<comment type="caution">
    <text evidence="11">The sequence shown here is derived from an EMBL/GenBank/DDBJ whole genome shotgun (WGS) entry which is preliminary data.</text>
</comment>
<evidence type="ECO:0000256" key="3">
    <source>
        <dbReference type="ARBA" id="ARBA00013237"/>
    </source>
</evidence>
<evidence type="ECO:0000256" key="2">
    <source>
        <dbReference type="ARBA" id="ARBA00009443"/>
    </source>
</evidence>
<evidence type="ECO:0000256" key="9">
    <source>
        <dbReference type="ARBA" id="ARBA00031271"/>
    </source>
</evidence>
<dbReference type="RefSeq" id="WP_155893034.1">
    <property type="nucleotide sequence ID" value="NZ_AWQS01000324.1"/>
</dbReference>
<evidence type="ECO:0000313" key="11">
    <source>
        <dbReference type="EMBL" id="EWT04136.1"/>
    </source>
</evidence>
<dbReference type="PATRIC" id="fig|584657.3.peg.3991"/>
<keyword evidence="5" id="KW-0475">Mercuric resistance</keyword>
<evidence type="ECO:0000256" key="8">
    <source>
        <dbReference type="ARBA" id="ARBA00025326"/>
    </source>
</evidence>
<gene>
    <name evidence="11" type="ORF">N864_15610</name>
</gene>
<evidence type="ECO:0000256" key="7">
    <source>
        <dbReference type="ARBA" id="ARBA00023239"/>
    </source>
</evidence>
<dbReference type="EC" id="4.99.1.2" evidence="3"/>
<reference evidence="12" key="1">
    <citation type="submission" date="2013-08" db="EMBL/GenBank/DDBJ databases">
        <title>Intrasporangium oryzae NRRL B-24470.</title>
        <authorList>
            <person name="Liu H."/>
            <person name="Wang G."/>
        </authorList>
    </citation>
    <scope>NUCLEOTIDE SEQUENCE [LARGE SCALE GENOMIC DNA]</scope>
    <source>
        <strain evidence="12">Q5-1</strain>
    </source>
</reference>
<evidence type="ECO:0000256" key="6">
    <source>
        <dbReference type="ARBA" id="ARBA00022914"/>
    </source>
</evidence>
<dbReference type="AlphaFoldDB" id="W9GD57"/>
<comment type="similarity">
    <text evidence="2">Belongs to the MerB family.</text>
</comment>
<dbReference type="Gene3D" id="1.10.10.10">
    <property type="entry name" value="Winged helix-like DNA-binding domain superfamily/Winged helix DNA-binding domain"/>
    <property type="match status" value="1"/>
</dbReference>
<dbReference type="InterPro" id="IPR036390">
    <property type="entry name" value="WH_DNA-bd_sf"/>
</dbReference>
<dbReference type="Pfam" id="PF03243">
    <property type="entry name" value="MerB"/>
    <property type="match status" value="1"/>
</dbReference>
<dbReference type="PRINTS" id="PR01699">
    <property type="entry name" value="ORGNOHGLYASE"/>
</dbReference>
<dbReference type="InterPro" id="IPR036388">
    <property type="entry name" value="WH-like_DNA-bd_sf"/>
</dbReference>
<dbReference type="GO" id="GO:0018836">
    <property type="term" value="F:alkylmercury lyase activity"/>
    <property type="evidence" value="ECO:0007669"/>
    <property type="project" value="UniProtKB-EC"/>
</dbReference>
<keyword evidence="12" id="KW-1185">Reference proteome</keyword>
<dbReference type="PIRSF" id="PIRSF001458">
    <property type="entry name" value="MerB"/>
    <property type="match status" value="1"/>
</dbReference>
<evidence type="ECO:0000313" key="12">
    <source>
        <dbReference type="Proteomes" id="UP000019494"/>
    </source>
</evidence>
<feature type="domain" description="Alkylmercury lyase helix-turn-helix" evidence="10">
    <location>
        <begin position="2"/>
        <end position="70"/>
    </location>
</feature>
<proteinExistence type="inferred from homology"/>
<evidence type="ECO:0000259" key="10">
    <source>
        <dbReference type="Pfam" id="PF12324"/>
    </source>
</evidence>
<protein>
    <recommendedName>
        <fullName evidence="4">Alkylmercury lyase</fullName>
        <ecNumber evidence="3">4.99.1.2</ecNumber>
    </recommendedName>
    <alternativeName>
        <fullName evidence="9">Organomercurial lyase</fullName>
    </alternativeName>
</protein>
<keyword evidence="7 11" id="KW-0456">Lyase</keyword>
<comment type="function">
    <text evidence="8">Cleaves the carbon-mercury bond of organomercurials such as phenylmercuric acetate. One product is Hg(2+), which is subsequently detoxified by the mercuric reductase.</text>
</comment>
<dbReference type="GO" id="GO:0046689">
    <property type="term" value="P:response to mercury ion"/>
    <property type="evidence" value="ECO:0007669"/>
    <property type="project" value="UniProtKB-KW"/>
</dbReference>
<dbReference type="EMBL" id="AWQS01000324">
    <property type="protein sequence ID" value="EWT04136.1"/>
    <property type="molecule type" value="Genomic_DNA"/>
</dbReference>
<evidence type="ECO:0000256" key="4">
    <source>
        <dbReference type="ARBA" id="ARBA00018180"/>
    </source>
</evidence>
<dbReference type="NCBIfam" id="NF033555">
    <property type="entry name" value="lyase_MerB"/>
    <property type="match status" value="1"/>
</dbReference>
<keyword evidence="6" id="KW-0476">Mercury</keyword>
<dbReference type="SUPFAM" id="SSF46785">
    <property type="entry name" value="Winged helix' DNA-binding domain"/>
    <property type="match status" value="1"/>
</dbReference>